<dbReference type="SUPFAM" id="SSF144232">
    <property type="entry name" value="HIT/MYND zinc finger-like"/>
    <property type="match status" value="1"/>
</dbReference>
<dbReference type="AlphaFoldDB" id="A0A9D4TJL9"/>
<keyword evidence="2 4" id="KW-0863">Zinc-finger</keyword>
<dbReference type="GO" id="GO:0008270">
    <property type="term" value="F:zinc ion binding"/>
    <property type="evidence" value="ECO:0007669"/>
    <property type="project" value="UniProtKB-KW"/>
</dbReference>
<gene>
    <name evidence="6" type="ORF">D9Q98_007175</name>
</gene>
<dbReference type="Proteomes" id="UP001055712">
    <property type="component" value="Unassembled WGS sequence"/>
</dbReference>
<dbReference type="Pfam" id="PF01753">
    <property type="entry name" value="zf-MYND"/>
    <property type="match status" value="1"/>
</dbReference>
<sequence length="807" mass="84986">MSRATQLHALLNELEASSHDEDGSLRLLMQADSWREAVIAGGGGGPMLLPPDFEIAGNRLVSFASRLTAGSAALRSPAGIFRVNAWQMRLTAALSMADGCGSLMNASELPLAAVLPFLRCVTLLLGPGRLLLDHIAANGSMTAMPPITTLVIQSQLRLMGLLEKQLAQCGPSVRDEWMAQLAPAPAVVAWLEAGATAIVGLPPPVSSHAAEGNDTAAAMLATRVFQLVRTTDCTPYAAAIKVSDSLPANLATLLVPIVHQAAVVLRLPRARQSQWSWCTWRQASSLAGVLSWGRVSDTLQAYLCQPEQPRDNDAFSSSSNAQRLLATACQLMVHMPLNIADIAPDMVDGTPCPIGLMLCSFADLLGVVCFHIREALETPMLQQQAEQLPADSPGWQSDAQCHRMAQDLVQVLPRLPTTLQLLVEGGRLRYQAVYVLAITSVWQQAVFLLDALMDSAHQQTADIDDDVWCNNLDSTNRVMLSAWRLHRCVQQKFSQPTGRHCAAMAAAHCQMLQAGVCDAGRLEAELQQELDQEDRLIFGSLASVIAVCGAMCPAVLALYPALVDLQLRALVAVDGEFVYECIEPMLCTAQAAAASPHVTAHMLASGAMEAVLQQLERSGAQGAELLGAAGSCGAVAGLLAAAYQALVCAADDVLAAGSTAVTTDELQDAQRSLAAVVNGINVELGDSGGDQASAAAAAKALRKEAQPAAGQLAAALLVLWTGSGQRKQAALKLAQASAARSCAYLSCSNVLHTGGPAAGQGFGSKRCSQCHTAYYCGTACSHADWRRGGHARVCRVLAGAQQAAQQP</sequence>
<comment type="caution">
    <text evidence="6">The sequence shown here is derived from an EMBL/GenBank/DDBJ whole genome shotgun (WGS) entry which is preliminary data.</text>
</comment>
<reference evidence="6" key="1">
    <citation type="journal article" date="2019" name="Plant J.">
        <title>Chlorella vulgaris genome assembly and annotation reveals the molecular basis for metabolic acclimation to high light conditions.</title>
        <authorList>
            <person name="Cecchin M."/>
            <person name="Marcolungo L."/>
            <person name="Rossato M."/>
            <person name="Girolomoni L."/>
            <person name="Cosentino E."/>
            <person name="Cuine S."/>
            <person name="Li-Beisson Y."/>
            <person name="Delledonne M."/>
            <person name="Ballottari M."/>
        </authorList>
    </citation>
    <scope>NUCLEOTIDE SEQUENCE</scope>
    <source>
        <strain evidence="6">211/11P</strain>
    </source>
</reference>
<evidence type="ECO:0000313" key="7">
    <source>
        <dbReference type="Proteomes" id="UP001055712"/>
    </source>
</evidence>
<evidence type="ECO:0000256" key="2">
    <source>
        <dbReference type="ARBA" id="ARBA00022771"/>
    </source>
</evidence>
<reference evidence="6" key="2">
    <citation type="submission" date="2020-11" db="EMBL/GenBank/DDBJ databases">
        <authorList>
            <person name="Cecchin M."/>
            <person name="Marcolungo L."/>
            <person name="Rossato M."/>
            <person name="Girolomoni L."/>
            <person name="Cosentino E."/>
            <person name="Cuine S."/>
            <person name="Li-Beisson Y."/>
            <person name="Delledonne M."/>
            <person name="Ballottari M."/>
        </authorList>
    </citation>
    <scope>NUCLEOTIDE SEQUENCE</scope>
    <source>
        <strain evidence="6">211/11P</strain>
        <tissue evidence="6">Whole cell</tissue>
    </source>
</reference>
<feature type="domain" description="MYND-type" evidence="5">
    <location>
        <begin position="747"/>
        <end position="794"/>
    </location>
</feature>
<evidence type="ECO:0000256" key="1">
    <source>
        <dbReference type="ARBA" id="ARBA00022723"/>
    </source>
</evidence>
<evidence type="ECO:0000313" key="6">
    <source>
        <dbReference type="EMBL" id="KAI3427240.1"/>
    </source>
</evidence>
<dbReference type="Gene3D" id="6.10.140.2220">
    <property type="match status" value="1"/>
</dbReference>
<organism evidence="6 7">
    <name type="scientific">Chlorella vulgaris</name>
    <name type="common">Green alga</name>
    <dbReference type="NCBI Taxonomy" id="3077"/>
    <lineage>
        <taxon>Eukaryota</taxon>
        <taxon>Viridiplantae</taxon>
        <taxon>Chlorophyta</taxon>
        <taxon>core chlorophytes</taxon>
        <taxon>Trebouxiophyceae</taxon>
        <taxon>Chlorellales</taxon>
        <taxon>Chlorellaceae</taxon>
        <taxon>Chlorella clade</taxon>
        <taxon>Chlorella</taxon>
    </lineage>
</organism>
<keyword evidence="7" id="KW-1185">Reference proteome</keyword>
<dbReference type="EMBL" id="SIDB01000010">
    <property type="protein sequence ID" value="KAI3427240.1"/>
    <property type="molecule type" value="Genomic_DNA"/>
</dbReference>
<dbReference type="InterPro" id="IPR002893">
    <property type="entry name" value="Znf_MYND"/>
</dbReference>
<evidence type="ECO:0000256" key="3">
    <source>
        <dbReference type="ARBA" id="ARBA00022833"/>
    </source>
</evidence>
<keyword evidence="3" id="KW-0862">Zinc</keyword>
<accession>A0A9D4TJL9</accession>
<name>A0A9D4TJL9_CHLVU</name>
<dbReference type="PROSITE" id="PS50865">
    <property type="entry name" value="ZF_MYND_2"/>
    <property type="match status" value="1"/>
</dbReference>
<proteinExistence type="predicted"/>
<keyword evidence="1" id="KW-0479">Metal-binding</keyword>
<protein>
    <recommendedName>
        <fullName evidence="5">MYND-type domain-containing protein</fullName>
    </recommendedName>
</protein>
<evidence type="ECO:0000259" key="5">
    <source>
        <dbReference type="PROSITE" id="PS50865"/>
    </source>
</evidence>
<evidence type="ECO:0000256" key="4">
    <source>
        <dbReference type="PROSITE-ProRule" id="PRU00134"/>
    </source>
</evidence>